<dbReference type="AlphaFoldDB" id="A0A1F6WC97"/>
<evidence type="ECO:0000313" key="1">
    <source>
        <dbReference type="EMBL" id="OGI79528.1"/>
    </source>
</evidence>
<gene>
    <name evidence="1" type="ORF">A3F19_02595</name>
</gene>
<comment type="caution">
    <text evidence="1">The sequence shown here is derived from an EMBL/GenBank/DDBJ whole genome shotgun (WGS) entry which is preliminary data.</text>
</comment>
<dbReference type="Proteomes" id="UP000177052">
    <property type="component" value="Unassembled WGS sequence"/>
</dbReference>
<protein>
    <submittedName>
        <fullName evidence="1">Uncharacterized protein</fullName>
    </submittedName>
</protein>
<organism evidence="1 2">
    <name type="scientific">Candidatus Nomurabacteria bacterium RIFCSPHIGHO2_12_FULL_37_29</name>
    <dbReference type="NCBI Taxonomy" id="1801759"/>
    <lineage>
        <taxon>Bacteria</taxon>
        <taxon>Candidatus Nomuraibacteriota</taxon>
    </lineage>
</organism>
<accession>A0A1F6WC97</accession>
<evidence type="ECO:0000313" key="2">
    <source>
        <dbReference type="Proteomes" id="UP000177052"/>
    </source>
</evidence>
<dbReference type="EMBL" id="MFUJ01000002">
    <property type="protein sequence ID" value="OGI79528.1"/>
    <property type="molecule type" value="Genomic_DNA"/>
</dbReference>
<proteinExistence type="predicted"/>
<name>A0A1F6WC97_9BACT</name>
<reference evidence="1 2" key="1">
    <citation type="journal article" date="2016" name="Nat. Commun.">
        <title>Thousands of microbial genomes shed light on interconnected biogeochemical processes in an aquifer system.</title>
        <authorList>
            <person name="Anantharaman K."/>
            <person name="Brown C.T."/>
            <person name="Hug L.A."/>
            <person name="Sharon I."/>
            <person name="Castelle C.J."/>
            <person name="Probst A.J."/>
            <person name="Thomas B.C."/>
            <person name="Singh A."/>
            <person name="Wilkins M.J."/>
            <person name="Karaoz U."/>
            <person name="Brodie E.L."/>
            <person name="Williams K.H."/>
            <person name="Hubbard S.S."/>
            <person name="Banfield J.F."/>
        </authorList>
    </citation>
    <scope>NUCLEOTIDE SEQUENCE [LARGE SCALE GENOMIC DNA]</scope>
</reference>
<sequence>MNNETKIHSQSSVSTNCQNCKKDFVIEPEDFNFYEKIKVLPPTFCPECRSVRRMICANERVFYKRKSDLGGQDIFSMYPSDTPFPVYETKEFYSDEWDPYQYGAEYDFSRPFFKQFQELFNKVPRMALVRQGFSINSEYTHRVHDLKNCYMVFRASDCEDSLYIYTALGVNNCVDCFNVNFSELCYECIDCNKCYKTTFSQECAECRDSMFLYACRNCSNCVGCVNLVNQEYYIFNQKYSKEDYLKKLENLKLNTVSGIFAMNKEFSDFRKKFPQKAVVSLKSNKVSGNWFTNCENVKNSFGCVNLKDCRYIYFAFNEEDCMDHFQWGDSSELIYESANCGINDSRILFCSQCWSGAHDLFYCDSCPSSSYCFGCIGLKKGEYAILNKKYSKEEYEEIVPKIIKHMSEMPYIDKQGRNYKYGEFFPADTSPFAYNETAAIDFYPLSKDEALTRGYRWKDREKKNYQTTTQSRDLPETIAEVDSAILNEIIECAEKDSPDSIGAFRITANELSFYRRMDLPLPRVCFDIRHTRRLQKRPSLRTIKRFCSKCKTEVETVYDEKYSPIIFCEKCYQQEVY</sequence>